<evidence type="ECO:0000259" key="1">
    <source>
        <dbReference type="Pfam" id="PF00389"/>
    </source>
</evidence>
<evidence type="ECO:0000313" key="2">
    <source>
        <dbReference type="EMBL" id="SVC23601.1"/>
    </source>
</evidence>
<dbReference type="PANTHER" id="PTHR42938">
    <property type="entry name" value="FORMATE DEHYDROGENASE 1"/>
    <property type="match status" value="1"/>
</dbReference>
<dbReference type="PANTHER" id="PTHR42938:SF9">
    <property type="entry name" value="FORMATE DEHYDROGENASE 1"/>
    <property type="match status" value="1"/>
</dbReference>
<dbReference type="SUPFAM" id="SSF52283">
    <property type="entry name" value="Formate/glycerate dehydrogenase catalytic domain-like"/>
    <property type="match status" value="1"/>
</dbReference>
<dbReference type="EMBL" id="UINC01080556">
    <property type="protein sequence ID" value="SVC23601.1"/>
    <property type="molecule type" value="Genomic_DNA"/>
</dbReference>
<sequence>MQLENPSAGTSVTPYPTKIVIADSLPDSAAGLLRQMGWKVDARARRSREELLHDLKDADGLIVRSNTQVDAELLASAPQLKIIARAGTGVENIDVRAASAR</sequence>
<feature type="non-terminal residue" evidence="2">
    <location>
        <position position="101"/>
    </location>
</feature>
<dbReference type="AlphaFoldDB" id="A0A382KLP3"/>
<dbReference type="GO" id="GO:0051287">
    <property type="term" value="F:NAD binding"/>
    <property type="evidence" value="ECO:0007669"/>
    <property type="project" value="InterPro"/>
</dbReference>
<reference evidence="2" key="1">
    <citation type="submission" date="2018-05" db="EMBL/GenBank/DDBJ databases">
        <authorList>
            <person name="Lanie J.A."/>
            <person name="Ng W.-L."/>
            <person name="Kazmierczak K.M."/>
            <person name="Andrzejewski T.M."/>
            <person name="Davidsen T.M."/>
            <person name="Wayne K.J."/>
            <person name="Tettelin H."/>
            <person name="Glass J.I."/>
            <person name="Rusch D."/>
            <person name="Podicherti R."/>
            <person name="Tsui H.-C.T."/>
            <person name="Winkler M.E."/>
        </authorList>
    </citation>
    <scope>NUCLEOTIDE SEQUENCE</scope>
</reference>
<accession>A0A382KLP3</accession>
<gene>
    <name evidence="2" type="ORF">METZ01_LOCUS276455</name>
</gene>
<dbReference type="InterPro" id="IPR006139">
    <property type="entry name" value="D-isomer_2_OHA_DH_cat_dom"/>
</dbReference>
<proteinExistence type="predicted"/>
<dbReference type="Gene3D" id="3.40.50.720">
    <property type="entry name" value="NAD(P)-binding Rossmann-like Domain"/>
    <property type="match status" value="1"/>
</dbReference>
<dbReference type="Pfam" id="PF00389">
    <property type="entry name" value="2-Hacid_dh"/>
    <property type="match status" value="1"/>
</dbReference>
<name>A0A382KLP3_9ZZZZ</name>
<organism evidence="2">
    <name type="scientific">marine metagenome</name>
    <dbReference type="NCBI Taxonomy" id="408172"/>
    <lineage>
        <taxon>unclassified sequences</taxon>
        <taxon>metagenomes</taxon>
        <taxon>ecological metagenomes</taxon>
    </lineage>
</organism>
<dbReference type="GO" id="GO:0016616">
    <property type="term" value="F:oxidoreductase activity, acting on the CH-OH group of donors, NAD or NADP as acceptor"/>
    <property type="evidence" value="ECO:0007669"/>
    <property type="project" value="InterPro"/>
</dbReference>
<feature type="domain" description="D-isomer specific 2-hydroxyacid dehydrogenase catalytic" evidence="1">
    <location>
        <begin position="19"/>
        <end position="101"/>
    </location>
</feature>
<protein>
    <recommendedName>
        <fullName evidence="1">D-isomer specific 2-hydroxyacid dehydrogenase catalytic domain-containing protein</fullName>
    </recommendedName>
</protein>